<keyword evidence="4" id="KW-1185">Reference proteome</keyword>
<dbReference type="Proteomes" id="UP001341281">
    <property type="component" value="Chromosome 06"/>
</dbReference>
<protein>
    <recommendedName>
        <fullName evidence="2">Tf2-1-like SH3-like domain-containing protein</fullName>
    </recommendedName>
</protein>
<dbReference type="PANTHER" id="PTHR35046">
    <property type="entry name" value="ZINC KNUCKLE (CCHC-TYPE) FAMILY PROTEIN"/>
    <property type="match status" value="1"/>
</dbReference>
<dbReference type="Pfam" id="PF24626">
    <property type="entry name" value="SH3_Tf2-1"/>
    <property type="match status" value="1"/>
</dbReference>
<reference evidence="3 4" key="1">
    <citation type="submission" date="2024-02" db="EMBL/GenBank/DDBJ databases">
        <title>High-quality chromosome-scale genome assembly of Pensacola bahiagrass (Paspalum notatum Flugge var. saurae).</title>
        <authorList>
            <person name="Vega J.M."/>
            <person name="Podio M."/>
            <person name="Orjuela J."/>
            <person name="Siena L.A."/>
            <person name="Pessino S.C."/>
            <person name="Combes M.C."/>
            <person name="Mariac C."/>
            <person name="Albertini E."/>
            <person name="Pupilli F."/>
            <person name="Ortiz J.P.A."/>
            <person name="Leblanc O."/>
        </authorList>
    </citation>
    <scope>NUCLEOTIDE SEQUENCE [LARGE SCALE GENOMIC DNA]</scope>
    <source>
        <strain evidence="3">R1</strain>
        <tissue evidence="3">Leaf</tissue>
    </source>
</reference>
<accession>A0AAQ3X1J2</accession>
<evidence type="ECO:0000313" key="4">
    <source>
        <dbReference type="Proteomes" id="UP001341281"/>
    </source>
</evidence>
<evidence type="ECO:0000313" key="3">
    <source>
        <dbReference type="EMBL" id="WVZ81146.1"/>
    </source>
</evidence>
<name>A0AAQ3X1J2_PASNO</name>
<dbReference type="EMBL" id="CP144750">
    <property type="protein sequence ID" value="WVZ81146.1"/>
    <property type="molecule type" value="Genomic_DNA"/>
</dbReference>
<sequence length="214" mass="24797">MLRAVLKKNLKMWEECLPHVEFAYNRQCTPPPSFNPRAPIDLLPLPTSERVHHDAKERADFILKLHKTTKDNIEKMNERYRDVGNKGRKEINLEPGDLVWLHLRKDRFPDLRKSKLMPRADGPFKIIEKINDNAYKLELPPEFGVSPIFNIADLKLYLGEEDELESRTTPLQEGEDDEGISPMLTSDTPSVVMHGPLIRARARQLNQQELRRGT</sequence>
<proteinExistence type="predicted"/>
<feature type="domain" description="Tf2-1-like SH3-like" evidence="2">
    <location>
        <begin position="96"/>
        <end position="157"/>
    </location>
</feature>
<evidence type="ECO:0000256" key="1">
    <source>
        <dbReference type="SAM" id="MobiDB-lite"/>
    </source>
</evidence>
<gene>
    <name evidence="3" type="ORF">U9M48_028561</name>
</gene>
<dbReference type="PANTHER" id="PTHR35046:SF9">
    <property type="entry name" value="RNA-DIRECTED DNA POLYMERASE"/>
    <property type="match status" value="1"/>
</dbReference>
<dbReference type="AlphaFoldDB" id="A0AAQ3X1J2"/>
<evidence type="ECO:0000259" key="2">
    <source>
        <dbReference type="Pfam" id="PF24626"/>
    </source>
</evidence>
<organism evidence="3 4">
    <name type="scientific">Paspalum notatum var. saurae</name>
    <dbReference type="NCBI Taxonomy" id="547442"/>
    <lineage>
        <taxon>Eukaryota</taxon>
        <taxon>Viridiplantae</taxon>
        <taxon>Streptophyta</taxon>
        <taxon>Embryophyta</taxon>
        <taxon>Tracheophyta</taxon>
        <taxon>Spermatophyta</taxon>
        <taxon>Magnoliopsida</taxon>
        <taxon>Liliopsida</taxon>
        <taxon>Poales</taxon>
        <taxon>Poaceae</taxon>
        <taxon>PACMAD clade</taxon>
        <taxon>Panicoideae</taxon>
        <taxon>Andropogonodae</taxon>
        <taxon>Paspaleae</taxon>
        <taxon>Paspalinae</taxon>
        <taxon>Paspalum</taxon>
    </lineage>
</organism>
<dbReference type="InterPro" id="IPR056924">
    <property type="entry name" value="SH3_Tf2-1"/>
</dbReference>
<feature type="region of interest" description="Disordered" evidence="1">
    <location>
        <begin position="165"/>
        <end position="190"/>
    </location>
</feature>